<organism evidence="1 2">
    <name type="scientific">Dulcicalothrix desertica PCC 7102</name>
    <dbReference type="NCBI Taxonomy" id="232991"/>
    <lineage>
        <taxon>Bacteria</taxon>
        <taxon>Bacillati</taxon>
        <taxon>Cyanobacteriota</taxon>
        <taxon>Cyanophyceae</taxon>
        <taxon>Nostocales</taxon>
        <taxon>Calotrichaceae</taxon>
        <taxon>Dulcicalothrix</taxon>
    </lineage>
</organism>
<accession>A0A433V2S2</accession>
<evidence type="ECO:0000313" key="2">
    <source>
        <dbReference type="Proteomes" id="UP000271624"/>
    </source>
</evidence>
<dbReference type="Proteomes" id="UP000271624">
    <property type="component" value="Unassembled WGS sequence"/>
</dbReference>
<sequence>MVTSTTESTILNDRVQKLVLQDFQPLFDKCQDVKEPSEWCRKRRSMGEILHVLTLISLNELNAKNWLEIENFQQTNYSKIKNYIPNYGLPVRAGTFWNKLNIHLKMEVFVPSFINWTEQIAEASNHQIEPLTEAEAAIVRTLTTRQSWRVLGLLRFWANKNPEFKASCRGYFKFTA</sequence>
<evidence type="ECO:0000313" key="1">
    <source>
        <dbReference type="EMBL" id="RUT00393.1"/>
    </source>
</evidence>
<name>A0A433V2S2_9CYAN</name>
<dbReference type="EMBL" id="RSCL01000024">
    <property type="protein sequence ID" value="RUT00393.1"/>
    <property type="molecule type" value="Genomic_DNA"/>
</dbReference>
<gene>
    <name evidence="1" type="ORF">DSM106972_075210</name>
</gene>
<reference evidence="1" key="2">
    <citation type="journal article" date="2019" name="Genome Biol. Evol.">
        <title>Day and night: Metabolic profiles and evolutionary relationships of six axenic non-marine cyanobacteria.</title>
        <authorList>
            <person name="Will S.E."/>
            <person name="Henke P."/>
            <person name="Boedeker C."/>
            <person name="Huang S."/>
            <person name="Brinkmann H."/>
            <person name="Rohde M."/>
            <person name="Jarek M."/>
            <person name="Friedl T."/>
            <person name="Seufert S."/>
            <person name="Schumacher M."/>
            <person name="Overmann J."/>
            <person name="Neumann-Schaal M."/>
            <person name="Petersen J."/>
        </authorList>
    </citation>
    <scope>NUCLEOTIDE SEQUENCE [LARGE SCALE GENOMIC DNA]</scope>
    <source>
        <strain evidence="1">PCC 7102</strain>
    </source>
</reference>
<comment type="caution">
    <text evidence="1">The sequence shown here is derived from an EMBL/GenBank/DDBJ whole genome shotgun (WGS) entry which is preliminary data.</text>
</comment>
<dbReference type="RefSeq" id="WP_127085608.1">
    <property type="nucleotide sequence ID" value="NZ_RSCL01000024.1"/>
</dbReference>
<protein>
    <submittedName>
        <fullName evidence="1">Uncharacterized protein</fullName>
    </submittedName>
</protein>
<dbReference type="OrthoDB" id="9935782at2"/>
<keyword evidence="2" id="KW-1185">Reference proteome</keyword>
<dbReference type="AlphaFoldDB" id="A0A433V2S2"/>
<proteinExistence type="predicted"/>
<reference evidence="1" key="1">
    <citation type="submission" date="2018-12" db="EMBL/GenBank/DDBJ databases">
        <authorList>
            <person name="Will S."/>
            <person name="Neumann-Schaal M."/>
            <person name="Henke P."/>
        </authorList>
    </citation>
    <scope>NUCLEOTIDE SEQUENCE</scope>
    <source>
        <strain evidence="1">PCC 7102</strain>
    </source>
</reference>